<dbReference type="RefSeq" id="WP_011321928.1">
    <property type="nucleotide sequence ID" value="NC_007426.1"/>
</dbReference>
<dbReference type="eggNOG" id="arCOG04773">
    <property type="taxonomic scope" value="Archaea"/>
</dbReference>
<evidence type="ECO:0000313" key="3">
    <source>
        <dbReference type="Proteomes" id="UP000002698"/>
    </source>
</evidence>
<feature type="region of interest" description="Disordered" evidence="1">
    <location>
        <begin position="1"/>
        <end position="38"/>
    </location>
</feature>
<dbReference type="Proteomes" id="UP000002698">
    <property type="component" value="Chromosome"/>
</dbReference>
<dbReference type="EnsemblBacteria" id="CAI48290">
    <property type="protein sequence ID" value="CAI48290"/>
    <property type="gene ID" value="NP_0398A"/>
</dbReference>
<protein>
    <submittedName>
        <fullName evidence="2">Uncharacterized protein</fullName>
    </submittedName>
</protein>
<dbReference type="STRING" id="348780.NP_0398A"/>
<keyword evidence="3" id="KW-1185">Reference proteome</keyword>
<evidence type="ECO:0000256" key="1">
    <source>
        <dbReference type="SAM" id="MobiDB-lite"/>
    </source>
</evidence>
<proteinExistence type="predicted"/>
<dbReference type="OrthoDB" id="304501at2157"/>
<sequence>MAWINPQDSKRSAWAGKSDAGSDADPATRSVYQRAVEANTPYRRRERVRLSGESVAEQYRSREYTDAAISYDTVVSAAGERRVVARGHLWGGDDDDQRYRIQYRRKGPPTETVPFDEYEVWVRYQFGTVTHIQKGEPVFKPSANPEEEKRTLAWDKLYASDRFRLIEAELVGNPELARYRLKEQEVWEAIRDVFRYDPKAFGVTP</sequence>
<reference evidence="2 3" key="1">
    <citation type="journal article" date="2005" name="Genome Res.">
        <title>Living with two extremes: conclusions from the genome sequence of Natronomonas pharaonis.</title>
        <authorList>
            <person name="Falb M."/>
            <person name="Pfeiffer F."/>
            <person name="Palm P."/>
            <person name="Rodewald K."/>
            <person name="Hickmann V."/>
            <person name="Tittor J."/>
            <person name="Oesterhelt D."/>
        </authorList>
    </citation>
    <scope>NUCLEOTIDE SEQUENCE [LARGE SCALE GENOMIC DNA]</scope>
    <source>
        <strain evidence="3">ATCC 35678 / DSM 2160 / CIP 103997 / JCM 8858 / NBRC 14720 / NCIMB 2260 / Gabara</strain>
    </source>
</reference>
<name>A0A1U7ETP2_NATPD</name>
<organism evidence="2 3">
    <name type="scientific">Natronomonas pharaonis (strain ATCC 35678 / DSM 2160 / CIP 103997 / JCM 8858 / NBRC 14720 / NCIMB 2260 / Gabara)</name>
    <name type="common">Halobacterium pharaonis</name>
    <dbReference type="NCBI Taxonomy" id="348780"/>
    <lineage>
        <taxon>Archaea</taxon>
        <taxon>Methanobacteriati</taxon>
        <taxon>Methanobacteriota</taxon>
        <taxon>Stenosarchaea group</taxon>
        <taxon>Halobacteria</taxon>
        <taxon>Halobacteriales</taxon>
        <taxon>Natronomonadaceae</taxon>
        <taxon>Natronomonas</taxon>
    </lineage>
</organism>
<dbReference type="EMBL" id="CR936257">
    <property type="protein sequence ID" value="CAI48290.1"/>
    <property type="molecule type" value="Genomic_DNA"/>
</dbReference>
<dbReference type="KEGG" id="nph:NP_0398A"/>
<dbReference type="AlphaFoldDB" id="A0A1U7ETP2"/>
<dbReference type="GeneID" id="3700842"/>
<gene>
    <name evidence="2" type="ordered locus">NP_0398A</name>
</gene>
<accession>A0A1U7ETP2</accession>
<dbReference type="HOGENOM" id="CLU_1329428_0_0_2"/>
<evidence type="ECO:0000313" key="2">
    <source>
        <dbReference type="EMBL" id="CAI48290.1"/>
    </source>
</evidence>